<keyword evidence="1" id="KW-0732">Signal</keyword>
<dbReference type="OrthoDB" id="1488345at2"/>
<dbReference type="Pfam" id="PF13517">
    <property type="entry name" value="FG-GAP_3"/>
    <property type="match status" value="3"/>
</dbReference>
<dbReference type="Gene3D" id="2.130.10.130">
    <property type="entry name" value="Integrin alpha, N-terminal"/>
    <property type="match status" value="3"/>
</dbReference>
<dbReference type="InterPro" id="IPR011519">
    <property type="entry name" value="UnbV_ASPIC"/>
</dbReference>
<dbReference type="InterPro" id="IPR028994">
    <property type="entry name" value="Integrin_alpha_N"/>
</dbReference>
<dbReference type="Pfam" id="PF07593">
    <property type="entry name" value="UnbV_ASPIC"/>
    <property type="match status" value="1"/>
</dbReference>
<dbReference type="Proteomes" id="UP000192472">
    <property type="component" value="Unassembled WGS sequence"/>
</dbReference>
<evidence type="ECO:0000256" key="1">
    <source>
        <dbReference type="ARBA" id="ARBA00022729"/>
    </source>
</evidence>
<evidence type="ECO:0000313" key="4">
    <source>
        <dbReference type="Proteomes" id="UP000192472"/>
    </source>
</evidence>
<dbReference type="STRING" id="692418.SAMN04488029_3376"/>
<gene>
    <name evidence="3" type="ORF">SAMN04488029_3376</name>
</gene>
<dbReference type="SUPFAM" id="SSF69318">
    <property type="entry name" value="Integrin alpha N-terminal domain"/>
    <property type="match status" value="3"/>
</dbReference>
<dbReference type="AlphaFoldDB" id="A0A1W2GL57"/>
<dbReference type="EMBL" id="FWYF01000003">
    <property type="protein sequence ID" value="SMD37367.1"/>
    <property type="molecule type" value="Genomic_DNA"/>
</dbReference>
<accession>A0A1W2GL57</accession>
<dbReference type="PANTHER" id="PTHR16026:SF0">
    <property type="entry name" value="CARTILAGE ACIDIC PROTEIN 1"/>
    <property type="match status" value="1"/>
</dbReference>
<reference evidence="3 4" key="1">
    <citation type="submission" date="2017-04" db="EMBL/GenBank/DDBJ databases">
        <authorList>
            <person name="Afonso C.L."/>
            <person name="Miller P.J."/>
            <person name="Scott M.A."/>
            <person name="Spackman E."/>
            <person name="Goraichik I."/>
            <person name="Dimitrov K.M."/>
            <person name="Suarez D.L."/>
            <person name="Swayne D.E."/>
        </authorList>
    </citation>
    <scope>NUCLEOTIDE SEQUENCE [LARGE SCALE GENOMIC DNA]</scope>
    <source>
        <strain evidence="3 4">DSM 26133</strain>
    </source>
</reference>
<dbReference type="InterPro" id="IPR027039">
    <property type="entry name" value="Crtac1"/>
</dbReference>
<name>A0A1W2GL57_REIFA</name>
<feature type="domain" description="ASPIC/UnbV" evidence="2">
    <location>
        <begin position="531"/>
        <end position="597"/>
    </location>
</feature>
<keyword evidence="4" id="KW-1185">Reference proteome</keyword>
<sequence>MRRIFTLVGLLTFFITSCSTTTQEKTKKIFESIIPKTSGVTFSNELTVSDSVNFFKYGYFYMGGGVSTGDINNDGLVDLYFTGNQISNKLYLNKGNLQFEDITISAGVTADDRWITGVAMHDINADGLMDISVSVAGIWSSTKNILYINQGLDDQGIPTFIDEAEARGVADKGLTIQTAFFDADQDGDIDMYVANYEQTSFGTLIQQYKQKVDNPEWKSSDHLYINDGTGYFTDGTEAAGMLNFGLAVGVLASDFNNDNLTDLYVSNDFNTPDNFYFNNGDGTFTDLSKETTQHTSFYGMGVDAADINNDGLMDFAQMDMTPADNFRSKANMASMNIDGFWENVDAGFHYQYMYNALQLNQGIRPDGKPFFADVAKMSGIDKTDWSWACLFADYNNDGLNDLYVTNGTRRDINNKDFFKWMDRLDIKMKIKYKELTFADVTEKLPFKKIDNYIFKNLDGQQFERTNEDWGIQFEGFSNGAAYADLDNDGDIELVINNIDSVASIFKNLSVENGNKNFLKINLKGTAENPLGLGAKVRLYTDAGVQYKEQTLVRGYQSSVAPTLHFGLKSHDQPRKLEVIWPNGKVSNVNVIKSGTTITVDVNQATDTGVSETDDSKLFAEAEGLIDYKNKENDFDDFDYQILLPHRMSRLGPAVAKADVNKDGLDDLFVGGAKGIPSKLFVQQVDGTFSSSYFLSTDSVYEDVSAVFFDVDGDSDMDLFVVSGGNDSEEASRLYEDRLYINDDGIFTKSNVLPDYLVSGGVVLPVDFDQDGDLDLFIGGRQLPRKYPLPVSSYLLENKSEGGSVNFEINEQPAFHDLGMVTDATWLSEGKLVVVGEWMPISVFSLTDGIFINETESYGLSETVGWWNVIQRADFDRDGDEDLVVGNLGANYKYQATPEETFDIYVGDYDANGHIDIVLSYYQDERQFPVRGMQCSSQQIPDIKKKYKNKYNAFAQATLADIYGNQNLENSIHYKVSDFSSLYIENGGDGKFTFNPLPFEAQTSSFNTMEIADFNGDGHLDILAGGNQFNSEIETPRNDACYGWLLVGNGSGQFEYMAYNRTGLYVPYDIRHITRMKTSDSYLTAFISNDAPIVIYKEQK</sequence>
<evidence type="ECO:0000259" key="2">
    <source>
        <dbReference type="Pfam" id="PF07593"/>
    </source>
</evidence>
<dbReference type="PROSITE" id="PS51257">
    <property type="entry name" value="PROKAR_LIPOPROTEIN"/>
    <property type="match status" value="1"/>
</dbReference>
<organism evidence="3 4">
    <name type="scientific">Reichenbachiella faecimaris</name>
    <dbReference type="NCBI Taxonomy" id="692418"/>
    <lineage>
        <taxon>Bacteria</taxon>
        <taxon>Pseudomonadati</taxon>
        <taxon>Bacteroidota</taxon>
        <taxon>Cytophagia</taxon>
        <taxon>Cytophagales</taxon>
        <taxon>Reichenbachiellaceae</taxon>
        <taxon>Reichenbachiella</taxon>
    </lineage>
</organism>
<dbReference type="PANTHER" id="PTHR16026">
    <property type="entry name" value="CARTILAGE ACIDIC PROTEIN 1"/>
    <property type="match status" value="1"/>
</dbReference>
<dbReference type="RefSeq" id="WP_084373986.1">
    <property type="nucleotide sequence ID" value="NZ_FWYF01000003.1"/>
</dbReference>
<protein>
    <submittedName>
        <fullName evidence="3">Repeat domain-containing protein</fullName>
    </submittedName>
</protein>
<dbReference type="InterPro" id="IPR013517">
    <property type="entry name" value="FG-GAP"/>
</dbReference>
<proteinExistence type="predicted"/>
<evidence type="ECO:0000313" key="3">
    <source>
        <dbReference type="EMBL" id="SMD37367.1"/>
    </source>
</evidence>